<dbReference type="Proteomes" id="UP000636800">
    <property type="component" value="Chromosome 1"/>
</dbReference>
<keyword evidence="4" id="KW-1185">Reference proteome</keyword>
<dbReference type="InterPro" id="IPR036291">
    <property type="entry name" value="NAD(P)-bd_dom_sf"/>
</dbReference>
<dbReference type="EMBL" id="JADCNL010000001">
    <property type="protein sequence ID" value="KAG0499815.1"/>
    <property type="molecule type" value="Genomic_DNA"/>
</dbReference>
<evidence type="ECO:0000259" key="2">
    <source>
        <dbReference type="Pfam" id="PF03446"/>
    </source>
</evidence>
<dbReference type="PANTHER" id="PTHR43580">
    <property type="entry name" value="OXIDOREDUCTASE GLYR1-RELATED"/>
    <property type="match status" value="1"/>
</dbReference>
<proteinExistence type="predicted"/>
<organism evidence="3 4">
    <name type="scientific">Vanilla planifolia</name>
    <name type="common">Vanilla</name>
    <dbReference type="NCBI Taxonomy" id="51239"/>
    <lineage>
        <taxon>Eukaryota</taxon>
        <taxon>Viridiplantae</taxon>
        <taxon>Streptophyta</taxon>
        <taxon>Embryophyta</taxon>
        <taxon>Tracheophyta</taxon>
        <taxon>Spermatophyta</taxon>
        <taxon>Magnoliopsida</taxon>
        <taxon>Liliopsida</taxon>
        <taxon>Asparagales</taxon>
        <taxon>Orchidaceae</taxon>
        <taxon>Vanilloideae</taxon>
        <taxon>Vanilleae</taxon>
        <taxon>Vanilla</taxon>
    </lineage>
</organism>
<dbReference type="GO" id="GO:0050661">
    <property type="term" value="F:NADP binding"/>
    <property type="evidence" value="ECO:0007669"/>
    <property type="project" value="InterPro"/>
</dbReference>
<sequence>MAFVTVAALPFIVVPKAERRKTGYYVEGDSSLREEPWRSDLGSDHGEGNGPESTSAVDLKLLKPSNIIFVLNKAIQKVVFEKDGILEQIGEGKGYIDMSTVDVDTSSRINEAITNKGGRFLEAPVSGSKKPAEDGQLVILAAGDKVLYDEVVPAFNVLERRLFSGICGSGAK</sequence>
<accession>A0A835S3S9</accession>
<comment type="caution">
    <text evidence="3">The sequence shown here is derived from an EMBL/GenBank/DDBJ whole genome shotgun (WGS) entry which is preliminary data.</text>
</comment>
<evidence type="ECO:0000313" key="3">
    <source>
        <dbReference type="EMBL" id="KAG0499815.1"/>
    </source>
</evidence>
<dbReference type="OrthoDB" id="381190at2759"/>
<protein>
    <recommendedName>
        <fullName evidence="2">6-phosphogluconate dehydrogenase NADP-binding domain-containing protein</fullName>
    </recommendedName>
</protein>
<feature type="compositionally biased region" description="Basic and acidic residues" evidence="1">
    <location>
        <begin position="35"/>
        <end position="47"/>
    </location>
</feature>
<gene>
    <name evidence="3" type="ORF">HPP92_004506</name>
</gene>
<reference evidence="3 4" key="1">
    <citation type="journal article" date="2020" name="Nat. Food">
        <title>A phased Vanilla planifolia genome enables genetic improvement of flavour and production.</title>
        <authorList>
            <person name="Hasing T."/>
            <person name="Tang H."/>
            <person name="Brym M."/>
            <person name="Khazi F."/>
            <person name="Huang T."/>
            <person name="Chambers A.H."/>
        </authorList>
    </citation>
    <scope>NUCLEOTIDE SEQUENCE [LARGE SCALE GENOMIC DNA]</scope>
    <source>
        <tissue evidence="3">Leaf</tissue>
    </source>
</reference>
<dbReference type="Gene3D" id="3.40.50.720">
    <property type="entry name" value="NAD(P)-binding Rossmann-like Domain"/>
    <property type="match status" value="1"/>
</dbReference>
<dbReference type="InterPro" id="IPR006115">
    <property type="entry name" value="6PGDH_NADP-bd"/>
</dbReference>
<feature type="region of interest" description="Disordered" evidence="1">
    <location>
        <begin position="35"/>
        <end position="54"/>
    </location>
</feature>
<feature type="domain" description="6-phosphogluconate dehydrogenase NADP-binding" evidence="2">
    <location>
        <begin position="72"/>
        <end position="159"/>
    </location>
</feature>
<dbReference type="InterPro" id="IPR051265">
    <property type="entry name" value="HIBADH-related_NP60_sf"/>
</dbReference>
<evidence type="ECO:0000313" key="4">
    <source>
        <dbReference type="Proteomes" id="UP000636800"/>
    </source>
</evidence>
<dbReference type="SUPFAM" id="SSF51735">
    <property type="entry name" value="NAD(P)-binding Rossmann-fold domains"/>
    <property type="match status" value="1"/>
</dbReference>
<dbReference type="Pfam" id="PF03446">
    <property type="entry name" value="NAD_binding_2"/>
    <property type="match status" value="1"/>
</dbReference>
<evidence type="ECO:0000256" key="1">
    <source>
        <dbReference type="SAM" id="MobiDB-lite"/>
    </source>
</evidence>
<name>A0A835S3S9_VANPL</name>
<dbReference type="GO" id="GO:0005829">
    <property type="term" value="C:cytosol"/>
    <property type="evidence" value="ECO:0007669"/>
    <property type="project" value="TreeGrafter"/>
</dbReference>
<dbReference type="AlphaFoldDB" id="A0A835S3S9"/>
<dbReference type="PANTHER" id="PTHR43580:SF9">
    <property type="entry name" value="GLYOXYLATE_SUCCINIC SEMIALDEHYDE REDUCTASE 1"/>
    <property type="match status" value="1"/>
</dbReference>